<evidence type="ECO:0000256" key="3">
    <source>
        <dbReference type="ARBA" id="ARBA00022989"/>
    </source>
</evidence>
<comment type="caution">
    <text evidence="7">The sequence shown here is derived from an EMBL/GenBank/DDBJ whole genome shotgun (WGS) entry which is preliminary data.</text>
</comment>
<dbReference type="GO" id="GO:0015499">
    <property type="term" value="F:formate transmembrane transporter activity"/>
    <property type="evidence" value="ECO:0007669"/>
    <property type="project" value="TreeGrafter"/>
</dbReference>
<feature type="transmembrane region" description="Helical" evidence="6">
    <location>
        <begin position="156"/>
        <end position="177"/>
    </location>
</feature>
<dbReference type="Proteomes" id="UP000326671">
    <property type="component" value="Unassembled WGS sequence"/>
</dbReference>
<feature type="transmembrane region" description="Helical" evidence="6">
    <location>
        <begin position="227"/>
        <end position="252"/>
    </location>
</feature>
<proteinExistence type="inferred from homology"/>
<name>A0A5J5I5C8_9BACI</name>
<dbReference type="EMBL" id="VYKL01000006">
    <property type="protein sequence ID" value="KAA9030649.1"/>
    <property type="molecule type" value="Genomic_DNA"/>
</dbReference>
<reference evidence="7 8" key="1">
    <citation type="submission" date="2019-09" db="EMBL/GenBank/DDBJ databases">
        <title>Whole genome sequences of isolates from the Mars Exploration Rovers.</title>
        <authorList>
            <person name="Seuylemezian A."/>
            <person name="Vaishampayan P."/>
        </authorList>
    </citation>
    <scope>NUCLEOTIDE SEQUENCE [LARGE SCALE GENOMIC DNA]</scope>
    <source>
        <strain evidence="7 8">MER_TA_151</strain>
    </source>
</reference>
<dbReference type="InterPro" id="IPR000292">
    <property type="entry name" value="For/NO2_transpt"/>
</dbReference>
<dbReference type="OrthoDB" id="9786493at2"/>
<accession>A0A5J5I5C8</accession>
<dbReference type="AlphaFoldDB" id="A0A5J5I5C8"/>
<dbReference type="GO" id="GO:0005886">
    <property type="term" value="C:plasma membrane"/>
    <property type="evidence" value="ECO:0007669"/>
    <property type="project" value="TreeGrafter"/>
</dbReference>
<feature type="transmembrane region" description="Helical" evidence="6">
    <location>
        <begin position="66"/>
        <end position="92"/>
    </location>
</feature>
<dbReference type="Gene3D" id="1.20.1080.10">
    <property type="entry name" value="Glycerol uptake facilitator protein"/>
    <property type="match status" value="1"/>
</dbReference>
<dbReference type="PANTHER" id="PTHR30520">
    <property type="entry name" value="FORMATE TRANSPORTER-RELATED"/>
    <property type="match status" value="1"/>
</dbReference>
<keyword evidence="3 6" id="KW-1133">Transmembrane helix</keyword>
<feature type="transmembrane region" description="Helical" evidence="6">
    <location>
        <begin position="104"/>
        <end position="133"/>
    </location>
</feature>
<dbReference type="PROSITE" id="PS01005">
    <property type="entry name" value="FORMATE_NITRITE_TP_1"/>
    <property type="match status" value="1"/>
</dbReference>
<feature type="transmembrane region" description="Helical" evidence="6">
    <location>
        <begin position="24"/>
        <end position="46"/>
    </location>
</feature>
<evidence type="ECO:0000256" key="1">
    <source>
        <dbReference type="ARBA" id="ARBA00004141"/>
    </source>
</evidence>
<evidence type="ECO:0000313" key="7">
    <source>
        <dbReference type="EMBL" id="KAA9030649.1"/>
    </source>
</evidence>
<keyword evidence="4 6" id="KW-0472">Membrane</keyword>
<evidence type="ECO:0000256" key="5">
    <source>
        <dbReference type="ARBA" id="ARBA00049660"/>
    </source>
</evidence>
<protein>
    <submittedName>
        <fullName evidence="7">Formate/nitrite transporter family protein</fullName>
    </submittedName>
</protein>
<comment type="subcellular location">
    <subcellularLocation>
        <location evidence="1">Membrane</location>
        <topology evidence="1">Multi-pass membrane protein</topology>
    </subcellularLocation>
</comment>
<dbReference type="InterPro" id="IPR023271">
    <property type="entry name" value="Aquaporin-like"/>
</dbReference>
<keyword evidence="8" id="KW-1185">Reference proteome</keyword>
<organism evidence="7 8">
    <name type="scientific">Niallia endozanthoxylica</name>
    <dbReference type="NCBI Taxonomy" id="2036016"/>
    <lineage>
        <taxon>Bacteria</taxon>
        <taxon>Bacillati</taxon>
        <taxon>Bacillota</taxon>
        <taxon>Bacilli</taxon>
        <taxon>Bacillales</taxon>
        <taxon>Bacillaceae</taxon>
        <taxon>Niallia</taxon>
    </lineage>
</organism>
<sequence length="259" mass="29225">MEMSGLSKVEELALKKLMIFRNSFIRYLARAALSSMFIGFGVIVAFKTGNYFYVEHSPFTYPMAAITFGAAIILIAYGGGDLFTGNTFYYTYAALRRKMKWVQVVLLWMSSYLGNILGAAVFAGFIFMTGLFADHSVNGFLLSVVEKKMHVPTMELFFRGILCNWLVCLAFFIPMFFQENGAKMFAMMLFVFCFFISGYEHSIANMCTFAIALVVDHPHTISWEGVIHNLVPVTIGNLIGGGFLMAVMYYYVNKPFLED</sequence>
<gene>
    <name evidence="7" type="ORF">F4V44_02325</name>
</gene>
<keyword evidence="2 6" id="KW-0812">Transmembrane</keyword>
<feature type="transmembrane region" description="Helical" evidence="6">
    <location>
        <begin position="189"/>
        <end position="215"/>
    </location>
</feature>
<evidence type="ECO:0000256" key="6">
    <source>
        <dbReference type="SAM" id="Phobius"/>
    </source>
</evidence>
<dbReference type="PROSITE" id="PS01006">
    <property type="entry name" value="FORMATE_NITRITE_TP_2"/>
    <property type="match status" value="1"/>
</dbReference>
<evidence type="ECO:0000313" key="8">
    <source>
        <dbReference type="Proteomes" id="UP000326671"/>
    </source>
</evidence>
<dbReference type="PANTHER" id="PTHR30520:SF8">
    <property type="entry name" value="NITRITE TRANSPORTER NIRC"/>
    <property type="match status" value="1"/>
</dbReference>
<dbReference type="InterPro" id="IPR024002">
    <property type="entry name" value="For/NO2_transpt_CS"/>
</dbReference>
<comment type="similarity">
    <text evidence="5">Belongs to the FNT transporter (TC 1.A.16) family.</text>
</comment>
<dbReference type="Pfam" id="PF01226">
    <property type="entry name" value="Form_Nir_trans"/>
    <property type="match status" value="1"/>
</dbReference>
<evidence type="ECO:0000256" key="2">
    <source>
        <dbReference type="ARBA" id="ARBA00022692"/>
    </source>
</evidence>
<evidence type="ECO:0000256" key="4">
    <source>
        <dbReference type="ARBA" id="ARBA00023136"/>
    </source>
</evidence>
<dbReference type="RefSeq" id="WP_150438377.1">
    <property type="nucleotide sequence ID" value="NZ_VYKL01000006.1"/>
</dbReference>